<organism evidence="1 2">
    <name type="scientific">Methanoculleus chikugoensis</name>
    <dbReference type="NCBI Taxonomy" id="118126"/>
    <lineage>
        <taxon>Archaea</taxon>
        <taxon>Methanobacteriati</taxon>
        <taxon>Methanobacteriota</taxon>
        <taxon>Stenosarchaea group</taxon>
        <taxon>Methanomicrobia</taxon>
        <taxon>Methanomicrobiales</taxon>
        <taxon>Methanomicrobiaceae</taxon>
        <taxon>Methanoculleus</taxon>
    </lineage>
</organism>
<name>A0A1M4MIA9_9EURY</name>
<dbReference type="Proteomes" id="UP000184671">
    <property type="component" value="Unassembled WGS sequence"/>
</dbReference>
<protein>
    <submittedName>
        <fullName evidence="1">Uncharacterized protein</fullName>
    </submittedName>
</protein>
<proteinExistence type="predicted"/>
<dbReference type="AlphaFoldDB" id="A0A1M4MIA9"/>
<evidence type="ECO:0000313" key="2">
    <source>
        <dbReference type="Proteomes" id="UP000184671"/>
    </source>
</evidence>
<reference evidence="1 2" key="1">
    <citation type="submission" date="2016-08" db="EMBL/GenBank/DDBJ databases">
        <authorList>
            <person name="Seilhamer J.J."/>
        </authorList>
    </citation>
    <scope>NUCLEOTIDE SEQUENCE [LARGE SCALE GENOMIC DNA]</scope>
    <source>
        <strain evidence="1">L21-II-0</strain>
    </source>
</reference>
<dbReference type="EMBL" id="FMID01000014">
    <property type="protein sequence ID" value="SCL74607.1"/>
    <property type="molecule type" value="Genomic_DNA"/>
</dbReference>
<gene>
    <name evidence="1" type="ORF">L21_0487</name>
</gene>
<dbReference type="STRING" id="118126.L21_0487"/>
<evidence type="ECO:0000313" key="1">
    <source>
        <dbReference type="EMBL" id="SCL74607.1"/>
    </source>
</evidence>
<dbReference type="OrthoDB" id="107692at2157"/>
<dbReference type="RefSeq" id="WP_143727190.1">
    <property type="nucleotide sequence ID" value="NZ_FMID01000014.1"/>
</dbReference>
<accession>A0A1M4MIA9</accession>
<sequence>MRIRPYKPPISTTAKPFRIVRRLQRNPTYTPIRIGPAMNAAVLAALSATSSMSGLTIGVCMRLVGL</sequence>